<feature type="domain" description="CHAD" evidence="2">
    <location>
        <begin position="227"/>
        <end position="504"/>
    </location>
</feature>
<dbReference type="PANTHER" id="PTHR39339">
    <property type="entry name" value="SLR1444 PROTEIN"/>
    <property type="match status" value="1"/>
</dbReference>
<dbReference type="Pfam" id="PF01928">
    <property type="entry name" value="CYTH"/>
    <property type="match status" value="1"/>
</dbReference>
<evidence type="ECO:0000259" key="2">
    <source>
        <dbReference type="PROSITE" id="PS51708"/>
    </source>
</evidence>
<dbReference type="InterPro" id="IPR038186">
    <property type="entry name" value="CHAD_dom_sf"/>
</dbReference>
<organism evidence="3 4">
    <name type="scientific">Marivibrio halodurans</name>
    <dbReference type="NCBI Taxonomy" id="2039722"/>
    <lineage>
        <taxon>Bacteria</taxon>
        <taxon>Pseudomonadati</taxon>
        <taxon>Pseudomonadota</taxon>
        <taxon>Alphaproteobacteria</taxon>
        <taxon>Rhodospirillales</taxon>
        <taxon>Rhodospirillaceae</taxon>
        <taxon>Marivibrio</taxon>
    </lineage>
</organism>
<dbReference type="PROSITE" id="PS51707">
    <property type="entry name" value="CYTH"/>
    <property type="match status" value="1"/>
</dbReference>
<dbReference type="Gene3D" id="2.40.320.10">
    <property type="entry name" value="Hypothetical Protein Pfu-838710-001"/>
    <property type="match status" value="1"/>
</dbReference>
<reference evidence="3" key="1">
    <citation type="submission" date="2021-04" db="EMBL/GenBank/DDBJ databases">
        <authorList>
            <person name="Zhang D.-C."/>
        </authorList>
    </citation>
    <scope>NUCLEOTIDE SEQUENCE</scope>
    <source>
        <strain evidence="3">CGMCC 1.15697</strain>
    </source>
</reference>
<sequence>MASAEIELKLTIDAASALRLRRDRYLHAVKRGRARNQRLIAVYFDTDALDLKAAGIALRLRQEGRRRVQTVKCPIGAPGGGVQKRLEVEAPITGTEPDLSLIDDPSVAERVRAAVGDKTLKPVFSTDVKRTIWMIDQAEGTIELALDEGEIASAGAEGKSGGRVIVREAELELKAGSPTALLAFAEDLRERVPFRIGGESKAARGYALFLEASTAIAKAGEPALDPAMSAQQALSAILADGISQLLANEAMVLEGTDPEGVHQARVAVRRMRAALSAFTPVLDTANRKHLAKPLRWVQQALGPARDWDVFLSETLAPVRARAGAHPGLTLIEKHAARKREKAYRQAEKALFAKRYQRMILRLEGFEYSRNPLAEALPVGRFAWELLQQRYDRVRADGGADPRDLETEALHALRIEIKKLRYAVEFFKGLYDPKAVASFLQATKKLQDCLGALNDAVVAERLLAELVPEAADPDIEVETEEQARIEEALSVIREVQSEQIQAGLAKLSAAWERLLGERPFWKTGAPPGAA</sequence>
<dbReference type="Pfam" id="PF05235">
    <property type="entry name" value="CHAD"/>
    <property type="match status" value="1"/>
</dbReference>
<dbReference type="InterPro" id="IPR023577">
    <property type="entry name" value="CYTH_domain"/>
</dbReference>
<gene>
    <name evidence="3" type="ORF">KAJ83_03825</name>
</gene>
<dbReference type="EMBL" id="JAGMWN010000001">
    <property type="protein sequence ID" value="MBP5856124.1"/>
    <property type="molecule type" value="Genomic_DNA"/>
</dbReference>
<dbReference type="AlphaFoldDB" id="A0A8J7RZW7"/>
<protein>
    <submittedName>
        <fullName evidence="3">CHAD domain-containing protein</fullName>
    </submittedName>
</protein>
<dbReference type="SMART" id="SM00880">
    <property type="entry name" value="CHAD"/>
    <property type="match status" value="1"/>
</dbReference>
<dbReference type="PROSITE" id="PS51708">
    <property type="entry name" value="CHAD"/>
    <property type="match status" value="1"/>
</dbReference>
<dbReference type="Gene3D" id="1.40.20.10">
    <property type="entry name" value="CHAD domain"/>
    <property type="match status" value="1"/>
</dbReference>
<dbReference type="CDD" id="cd07756">
    <property type="entry name" value="CYTH-like_Pase_CHAD"/>
    <property type="match status" value="1"/>
</dbReference>
<proteinExistence type="predicted"/>
<dbReference type="SMART" id="SM01118">
    <property type="entry name" value="CYTH"/>
    <property type="match status" value="1"/>
</dbReference>
<accession>A0A8J7RZW7</accession>
<dbReference type="PANTHER" id="PTHR39339:SF1">
    <property type="entry name" value="CHAD DOMAIN-CONTAINING PROTEIN"/>
    <property type="match status" value="1"/>
</dbReference>
<comment type="caution">
    <text evidence="3">The sequence shown here is derived from an EMBL/GenBank/DDBJ whole genome shotgun (WGS) entry which is preliminary data.</text>
</comment>
<dbReference type="InterPro" id="IPR033469">
    <property type="entry name" value="CYTH-like_dom_sf"/>
</dbReference>
<name>A0A8J7RZW7_9PROT</name>
<evidence type="ECO:0000313" key="3">
    <source>
        <dbReference type="EMBL" id="MBP5856124.1"/>
    </source>
</evidence>
<dbReference type="SUPFAM" id="SSF55154">
    <property type="entry name" value="CYTH-like phosphatases"/>
    <property type="match status" value="1"/>
</dbReference>
<keyword evidence="4" id="KW-1185">Reference proteome</keyword>
<dbReference type="Proteomes" id="UP000672602">
    <property type="component" value="Unassembled WGS sequence"/>
</dbReference>
<feature type="domain" description="CYTH" evidence="1">
    <location>
        <begin position="3"/>
        <end position="212"/>
    </location>
</feature>
<evidence type="ECO:0000313" key="4">
    <source>
        <dbReference type="Proteomes" id="UP000672602"/>
    </source>
</evidence>
<dbReference type="RefSeq" id="WP_210680669.1">
    <property type="nucleotide sequence ID" value="NZ_JAGMWN010000001.1"/>
</dbReference>
<dbReference type="InterPro" id="IPR007899">
    <property type="entry name" value="CHAD_dom"/>
</dbReference>
<evidence type="ECO:0000259" key="1">
    <source>
        <dbReference type="PROSITE" id="PS51707"/>
    </source>
</evidence>